<keyword evidence="6 9" id="KW-0804">Transcription</keyword>
<dbReference type="PANTHER" id="PTHR12809">
    <property type="entry name" value="MEDIATOR COMPLEX SUBUNIT"/>
    <property type="match status" value="1"/>
</dbReference>
<accession>A0AAW0YTU6</accession>
<keyword evidence="13" id="KW-1185">Reference proteome</keyword>
<evidence type="ECO:0000313" key="13">
    <source>
        <dbReference type="Proteomes" id="UP001388673"/>
    </source>
</evidence>
<organism evidence="12 13">
    <name type="scientific">Kwoniella newhampshirensis</name>
    <dbReference type="NCBI Taxonomy" id="1651941"/>
    <lineage>
        <taxon>Eukaryota</taxon>
        <taxon>Fungi</taxon>
        <taxon>Dikarya</taxon>
        <taxon>Basidiomycota</taxon>
        <taxon>Agaricomycotina</taxon>
        <taxon>Tremellomycetes</taxon>
        <taxon>Tremellales</taxon>
        <taxon>Cryptococcaceae</taxon>
        <taxon>Kwoniella</taxon>
    </lineage>
</organism>
<feature type="region of interest" description="Disordered" evidence="10">
    <location>
        <begin position="135"/>
        <end position="169"/>
    </location>
</feature>
<feature type="compositionally biased region" description="Polar residues" evidence="10">
    <location>
        <begin position="1"/>
        <end position="15"/>
    </location>
</feature>
<gene>
    <name evidence="12" type="ORF">IAR55_006457</name>
</gene>
<evidence type="ECO:0000256" key="2">
    <source>
        <dbReference type="ARBA" id="ARBA00007813"/>
    </source>
</evidence>
<reference evidence="12 13" key="1">
    <citation type="journal article" date="2024" name="bioRxiv">
        <title>Comparative genomics of Cryptococcus and Kwoniella reveals pathogenesis evolution and contrasting karyotype dynamics via intercentromeric recombination or chromosome fusion.</title>
        <authorList>
            <person name="Coelho M.A."/>
            <person name="David-Palma M."/>
            <person name="Shea T."/>
            <person name="Bowers K."/>
            <person name="McGinley-Smith S."/>
            <person name="Mohammad A.W."/>
            <person name="Gnirke A."/>
            <person name="Yurkov A.M."/>
            <person name="Nowrousian M."/>
            <person name="Sun S."/>
            <person name="Cuomo C.A."/>
            <person name="Heitman J."/>
        </authorList>
    </citation>
    <scope>NUCLEOTIDE SEQUENCE [LARGE SCALE GENOMIC DNA]</scope>
    <source>
        <strain evidence="12 13">CBS 13917</strain>
    </source>
</reference>
<dbReference type="GeneID" id="92183715"/>
<feature type="compositionally biased region" description="Low complexity" evidence="10">
    <location>
        <begin position="16"/>
        <end position="32"/>
    </location>
</feature>
<comment type="subunit">
    <text evidence="9">Component of the Mediator complex.</text>
</comment>
<evidence type="ECO:0000313" key="12">
    <source>
        <dbReference type="EMBL" id="KAK8844610.1"/>
    </source>
</evidence>
<dbReference type="AlphaFoldDB" id="A0AAW0YTU6"/>
<evidence type="ECO:0000256" key="3">
    <source>
        <dbReference type="ARBA" id="ARBA00019619"/>
    </source>
</evidence>
<dbReference type="GO" id="GO:0003712">
    <property type="term" value="F:transcription coregulator activity"/>
    <property type="evidence" value="ECO:0007669"/>
    <property type="project" value="UniProtKB-UniRule"/>
</dbReference>
<dbReference type="GO" id="GO:0006357">
    <property type="term" value="P:regulation of transcription by RNA polymerase II"/>
    <property type="evidence" value="ECO:0007669"/>
    <property type="project" value="InterPro"/>
</dbReference>
<evidence type="ECO:0000256" key="9">
    <source>
        <dbReference type="RuleBase" id="RU365082"/>
    </source>
</evidence>
<comment type="caution">
    <text evidence="12">The sequence shown here is derived from an EMBL/GenBank/DDBJ whole genome shotgun (WGS) entry which is preliminary data.</text>
</comment>
<evidence type="ECO:0000256" key="1">
    <source>
        <dbReference type="ARBA" id="ARBA00004123"/>
    </source>
</evidence>
<dbReference type="GO" id="GO:0016592">
    <property type="term" value="C:mediator complex"/>
    <property type="evidence" value="ECO:0007669"/>
    <property type="project" value="UniProtKB-UniRule"/>
</dbReference>
<comment type="function">
    <text evidence="9">Component of the Mediator complex, a coactivator involved in the regulated transcription of nearly all RNA polymerase II-dependent genes. Mediator functions as a bridge to convey information from gene-specific regulatory proteins to the basal RNA polymerase II transcription machinery. Mediator is recruited to promoters by direct interactions with regulatory proteins and serves as a scaffold for the assembly of a functional preinitiation complex with RNA polymerase II and the general transcription factors.</text>
</comment>
<dbReference type="KEGG" id="kne:92183715"/>
<dbReference type="RefSeq" id="XP_066799834.1">
    <property type="nucleotide sequence ID" value="XM_066949540.1"/>
</dbReference>
<comment type="subcellular location">
    <subcellularLocation>
        <location evidence="1 9">Nucleus</location>
    </subcellularLocation>
</comment>
<evidence type="ECO:0000256" key="6">
    <source>
        <dbReference type="ARBA" id="ARBA00023163"/>
    </source>
</evidence>
<feature type="region of interest" description="Disordered" evidence="10">
    <location>
        <begin position="1"/>
        <end position="48"/>
    </location>
</feature>
<evidence type="ECO:0000256" key="5">
    <source>
        <dbReference type="ARBA" id="ARBA00023159"/>
    </source>
</evidence>
<dbReference type="InterPro" id="IPR055122">
    <property type="entry name" value="Med14_N"/>
</dbReference>
<dbReference type="PANTHER" id="PTHR12809:SF2">
    <property type="entry name" value="MEDIATOR OF RNA POLYMERASE II TRANSCRIPTION SUBUNIT 14"/>
    <property type="match status" value="1"/>
</dbReference>
<evidence type="ECO:0000256" key="10">
    <source>
        <dbReference type="SAM" id="MobiDB-lite"/>
    </source>
</evidence>
<feature type="compositionally biased region" description="Polar residues" evidence="10">
    <location>
        <begin position="135"/>
        <end position="168"/>
    </location>
</feature>
<evidence type="ECO:0000259" key="11">
    <source>
        <dbReference type="Pfam" id="PF08638"/>
    </source>
</evidence>
<comment type="similarity">
    <text evidence="2 9">Belongs to the Mediator complex subunit 14 family.</text>
</comment>
<keyword evidence="4 9" id="KW-0805">Transcription regulation</keyword>
<dbReference type="GO" id="GO:0070847">
    <property type="term" value="C:core mediator complex"/>
    <property type="evidence" value="ECO:0007669"/>
    <property type="project" value="TreeGrafter"/>
</dbReference>
<dbReference type="Proteomes" id="UP001388673">
    <property type="component" value="Unassembled WGS sequence"/>
</dbReference>
<feature type="domain" description="Mediator complex subunit MED14 N-terminal" evidence="11">
    <location>
        <begin position="192"/>
        <end position="306"/>
    </location>
</feature>
<evidence type="ECO:0000256" key="7">
    <source>
        <dbReference type="ARBA" id="ARBA00023242"/>
    </source>
</evidence>
<evidence type="ECO:0000256" key="4">
    <source>
        <dbReference type="ARBA" id="ARBA00023015"/>
    </source>
</evidence>
<dbReference type="EMBL" id="JBCAWK010000013">
    <property type="protein sequence ID" value="KAK8844610.1"/>
    <property type="molecule type" value="Genomic_DNA"/>
</dbReference>
<keyword evidence="5 9" id="KW-0010">Activator</keyword>
<sequence>MTSTSNGAVASSSTYAHHLPPAAPLTATTAQPPSNPQLGPGPYFDYPTPSEEQIEDELPPYFESENVALGPLLDRLVRKGYGDLRFLVGEVLPPLPTKQRPRHVIDYAKTTRQALLKYLAILRWKAAADIPHVQSTSSSTELPSTNTQPLGPTSFPTPHSNGDSNDTSPGAFVGKGKAKAQPNDEVTIIKGKVTDAKRIQYYFQHQNSQHDSAVVHLRHVTKGIEGLRERNPDLLTAMSLLTTGTYTRLPTSLTEPYLPKPRLTNAAILKLLKRLNRQIRYRLRCLDYLPPELVVEGIHDGRMYVKGNGWRAEMTVVGFGESARWWLTGVEWGWKVKEKGTDDPGGVEIKGKTFEGEERQGILDLANLEVLPPREVVGQGHSNGDVVVETPGGTAAKAKALDGDSVKGKQTVDAPLVRLYNLLQHLSLSYQLETLFSQAVTLSQGEWRGQLIVEMDRTAKTLRIKYWIRPRPVQVQQQQQAAVGRKAPPAGSQGAPRAPMFGGVVSISLTETSALQSEADTLLGGLSSGGLTPSERVLNLDLGVNWEIGEVGVGGGLKLGDVMDQGLLRVDPDSLSLEDILSTSTKAHAAHLTRVHTAALLSSPRFVQTLLNQPDLRESDDPMSYLPLTLQIPLPSRHRLSSLLIGVSSQNGSIEIEDDGAVGNAARAARVKVVMASVNEGKSRLVDDVGRLTIAVITENMEDQMRLMGWQPTRQLALRSQDLAKVDLHPATTIFVPLPTSLSHYFVAKVTPNGIAFELLKLSRVPHEVGLGFKYAVGDRTSMDLAKLRARRKGSVPSTGSAYEVDHRDLKDLFILCNALVAQTIVEQQLKDRSIPYTQQYPPASGPGAPRSASPLAGMVPTVCVDVGDLLRGGVKGGGGGAALEVAMPRVCLQIEGWWKGGQCEVVTIVQLRHQPSMASPSADLADGGDTDAASARAEGITFDPTSSIVKFRAKDISRCVPSFLEQWERLSKVIVVAGEVNRLNKLDAFRDVKMLSFDLRKATLSYAKGYNASITYKPNDDSYQVTFFRDAAVSLSPTESNPNHNPHDILAPLLSAKLNELTAFTTLQGEAATNGSVGREFMGLLKSTLPVLLVSRDMKSDGWALVVMGVSGFRLVRDYEGRRYAFEINLLPDLEHYLIQDAITPRGPDKIVDTYTGDLTAIGMEQVVKHVFDIEKLAGSSTAESSVKGKMPPLVRLDKGRSLMCEVERVERVLRAMGEEVNRVIGATTSSDG</sequence>
<keyword evidence="7 9" id="KW-0539">Nucleus</keyword>
<dbReference type="InterPro" id="IPR013947">
    <property type="entry name" value="Mediator_Med14"/>
</dbReference>
<protein>
    <recommendedName>
        <fullName evidence="3 9">Mediator of RNA polymerase II transcription subunit 14</fullName>
    </recommendedName>
    <alternativeName>
        <fullName evidence="8 9">Mediator complex subunit 14</fullName>
    </alternativeName>
</protein>
<name>A0AAW0YTU6_9TREE</name>
<evidence type="ECO:0000256" key="8">
    <source>
        <dbReference type="ARBA" id="ARBA00032007"/>
    </source>
</evidence>
<proteinExistence type="inferred from homology"/>
<dbReference type="Pfam" id="PF08638">
    <property type="entry name" value="Med14"/>
    <property type="match status" value="1"/>
</dbReference>